<dbReference type="EMBL" id="AP019841">
    <property type="protein sequence ID" value="BBM53924.1"/>
    <property type="molecule type" value="Genomic_DNA"/>
</dbReference>
<evidence type="ECO:0000313" key="1">
    <source>
        <dbReference type="EMBL" id="BBM53924.1"/>
    </source>
</evidence>
<dbReference type="AlphaFoldDB" id="A0A510KQL1"/>
<proteinExistence type="predicted"/>
<name>A0A510KQL1_9FUSO</name>
<protein>
    <submittedName>
        <fullName evidence="1">Uncharacterized protein</fullName>
    </submittedName>
</protein>
<dbReference type="Proteomes" id="UP000321944">
    <property type="component" value="Chromosome"/>
</dbReference>
<organism evidence="1 2">
    <name type="scientific">Leptotrichia wadei</name>
    <dbReference type="NCBI Taxonomy" id="157687"/>
    <lineage>
        <taxon>Bacteria</taxon>
        <taxon>Fusobacteriati</taxon>
        <taxon>Fusobacteriota</taxon>
        <taxon>Fusobacteriia</taxon>
        <taxon>Fusobacteriales</taxon>
        <taxon>Leptotrichiaceae</taxon>
        <taxon>Leptotrichia</taxon>
    </lineage>
</organism>
<accession>A0A510KQL1</accession>
<sequence length="61" mass="7327">MKKIEQEAEEDVIEIAMEIYFVKTEMEIVINKSLCEEVEFLRFCFFFAFEEEKIIIILNLG</sequence>
<evidence type="ECO:0000313" key="2">
    <source>
        <dbReference type="Proteomes" id="UP000321944"/>
    </source>
</evidence>
<gene>
    <name evidence="1" type="ORF">JMUB3936_0191</name>
</gene>
<reference evidence="1 2" key="1">
    <citation type="submission" date="2019-07" db="EMBL/GenBank/DDBJ databases">
        <title>Complete Genome Sequence of Leptotrichia wadei Strain JMUB3936.</title>
        <authorList>
            <person name="Watanabe S."/>
            <person name="Cui L."/>
        </authorList>
    </citation>
    <scope>NUCLEOTIDE SEQUENCE [LARGE SCALE GENOMIC DNA]</scope>
    <source>
        <strain evidence="1 2">JMUB3936</strain>
    </source>
</reference>